<feature type="compositionally biased region" description="Basic and acidic residues" evidence="1">
    <location>
        <begin position="118"/>
        <end position="133"/>
    </location>
</feature>
<keyword evidence="2" id="KW-0472">Membrane</keyword>
<dbReference type="AlphaFoldDB" id="A0A6C0LPZ0"/>
<keyword evidence="2" id="KW-1133">Transmembrane helix</keyword>
<name>A0A6C0LPZ0_9ZZZZ</name>
<evidence type="ECO:0000256" key="2">
    <source>
        <dbReference type="SAM" id="Phobius"/>
    </source>
</evidence>
<accession>A0A6C0LPZ0</accession>
<feature type="region of interest" description="Disordered" evidence="1">
    <location>
        <begin position="118"/>
        <end position="139"/>
    </location>
</feature>
<evidence type="ECO:0000256" key="1">
    <source>
        <dbReference type="SAM" id="MobiDB-lite"/>
    </source>
</evidence>
<organism evidence="3">
    <name type="scientific">viral metagenome</name>
    <dbReference type="NCBI Taxonomy" id="1070528"/>
    <lineage>
        <taxon>unclassified sequences</taxon>
        <taxon>metagenomes</taxon>
        <taxon>organismal metagenomes</taxon>
    </lineage>
</organism>
<proteinExistence type="predicted"/>
<dbReference type="EMBL" id="MN740540">
    <property type="protein sequence ID" value="QHU32430.1"/>
    <property type="molecule type" value="Genomic_DNA"/>
</dbReference>
<sequence>MDSANNIPAQIKHIFDNNVISDLQRFIKKRQCLNETNMVLVYLFHIVQTAGILTTTIAAGNNAKTYIWLGIGLNLLASLVNIFEQTNNNISKKLMKDIQLIKDGKYLDDGIVVEIEEKNPIQKQPERETDKTNLEQPLL</sequence>
<protein>
    <submittedName>
        <fullName evidence="3">Uncharacterized protein</fullName>
    </submittedName>
</protein>
<reference evidence="3" key="1">
    <citation type="journal article" date="2020" name="Nature">
        <title>Giant virus diversity and host interactions through global metagenomics.</title>
        <authorList>
            <person name="Schulz F."/>
            <person name="Roux S."/>
            <person name="Paez-Espino D."/>
            <person name="Jungbluth S."/>
            <person name="Walsh D.A."/>
            <person name="Denef V.J."/>
            <person name="McMahon K.D."/>
            <person name="Konstantinidis K.T."/>
            <person name="Eloe-Fadrosh E.A."/>
            <person name="Kyrpides N.C."/>
            <person name="Woyke T."/>
        </authorList>
    </citation>
    <scope>NUCLEOTIDE SEQUENCE</scope>
    <source>
        <strain evidence="3">GVMAG-M-3300027969-2</strain>
    </source>
</reference>
<feature type="transmembrane region" description="Helical" evidence="2">
    <location>
        <begin position="65"/>
        <end position="83"/>
    </location>
</feature>
<evidence type="ECO:0000313" key="3">
    <source>
        <dbReference type="EMBL" id="QHU32430.1"/>
    </source>
</evidence>
<feature type="transmembrane region" description="Helical" evidence="2">
    <location>
        <begin position="39"/>
        <end position="59"/>
    </location>
</feature>
<keyword evidence="2" id="KW-0812">Transmembrane</keyword>